<evidence type="ECO:0000256" key="3">
    <source>
        <dbReference type="ARBA" id="ARBA00022833"/>
    </source>
</evidence>
<evidence type="ECO:0000259" key="5">
    <source>
        <dbReference type="PROSITE" id="PS50016"/>
    </source>
</evidence>
<dbReference type="EMBL" id="JAJSOF020000039">
    <property type="protein sequence ID" value="KAJ4427012.1"/>
    <property type="molecule type" value="Genomic_DNA"/>
</dbReference>
<dbReference type="Gene3D" id="3.30.40.10">
    <property type="entry name" value="Zinc/RING finger domain, C3HC4 (zinc finger)"/>
    <property type="match status" value="1"/>
</dbReference>
<keyword evidence="1" id="KW-0479">Metal-binding</keyword>
<reference evidence="6 7" key="1">
    <citation type="journal article" date="2022" name="Allergy">
        <title>Genome assembly and annotation of Periplaneta americana reveal a comprehensive cockroach allergen profile.</title>
        <authorList>
            <person name="Wang L."/>
            <person name="Xiong Q."/>
            <person name="Saelim N."/>
            <person name="Wang L."/>
            <person name="Nong W."/>
            <person name="Wan A.T."/>
            <person name="Shi M."/>
            <person name="Liu X."/>
            <person name="Cao Q."/>
            <person name="Hui J.H.L."/>
            <person name="Sookrung N."/>
            <person name="Leung T.F."/>
            <person name="Tungtrongchitr A."/>
            <person name="Tsui S.K.W."/>
        </authorList>
    </citation>
    <scope>NUCLEOTIDE SEQUENCE [LARGE SCALE GENOMIC DNA]</scope>
    <source>
        <strain evidence="6">PWHHKU_190912</strain>
    </source>
</reference>
<keyword evidence="7" id="KW-1185">Reference proteome</keyword>
<accession>A0ABQ8RZC2</accession>
<sequence length="101" mass="11657">MTDESTQHASKRDESGRNDICPICERKVEDEQAVKCDGTCRKWHHMACADIQKGQLKALKETSKKKSKLMWLCYDCEQDFLMFKAGKSMQKDLEALRADIN</sequence>
<dbReference type="InterPro" id="IPR011011">
    <property type="entry name" value="Znf_FYVE_PHD"/>
</dbReference>
<dbReference type="InterPro" id="IPR019786">
    <property type="entry name" value="Zinc_finger_PHD-type_CS"/>
</dbReference>
<keyword evidence="3" id="KW-0862">Zinc</keyword>
<dbReference type="InterPro" id="IPR019787">
    <property type="entry name" value="Znf_PHD-finger"/>
</dbReference>
<feature type="domain" description="PHD-type" evidence="5">
    <location>
        <begin position="18"/>
        <end position="79"/>
    </location>
</feature>
<dbReference type="PROSITE" id="PS50016">
    <property type="entry name" value="ZF_PHD_2"/>
    <property type="match status" value="1"/>
</dbReference>
<dbReference type="Proteomes" id="UP001148838">
    <property type="component" value="Unassembled WGS sequence"/>
</dbReference>
<proteinExistence type="predicted"/>
<dbReference type="InterPro" id="IPR001965">
    <property type="entry name" value="Znf_PHD"/>
</dbReference>
<name>A0ABQ8RZC2_PERAM</name>
<keyword evidence="2 4" id="KW-0863">Zinc-finger</keyword>
<dbReference type="SUPFAM" id="SSF57903">
    <property type="entry name" value="FYVE/PHD zinc finger"/>
    <property type="match status" value="1"/>
</dbReference>
<organism evidence="6 7">
    <name type="scientific">Periplaneta americana</name>
    <name type="common">American cockroach</name>
    <name type="synonym">Blatta americana</name>
    <dbReference type="NCBI Taxonomy" id="6978"/>
    <lineage>
        <taxon>Eukaryota</taxon>
        <taxon>Metazoa</taxon>
        <taxon>Ecdysozoa</taxon>
        <taxon>Arthropoda</taxon>
        <taxon>Hexapoda</taxon>
        <taxon>Insecta</taxon>
        <taxon>Pterygota</taxon>
        <taxon>Neoptera</taxon>
        <taxon>Polyneoptera</taxon>
        <taxon>Dictyoptera</taxon>
        <taxon>Blattodea</taxon>
        <taxon>Blattoidea</taxon>
        <taxon>Blattidae</taxon>
        <taxon>Blattinae</taxon>
        <taxon>Periplaneta</taxon>
    </lineage>
</organism>
<protein>
    <recommendedName>
        <fullName evidence="5">PHD-type domain-containing protein</fullName>
    </recommendedName>
</protein>
<gene>
    <name evidence="6" type="ORF">ANN_26811</name>
</gene>
<evidence type="ECO:0000256" key="4">
    <source>
        <dbReference type="PROSITE-ProRule" id="PRU00146"/>
    </source>
</evidence>
<evidence type="ECO:0000313" key="7">
    <source>
        <dbReference type="Proteomes" id="UP001148838"/>
    </source>
</evidence>
<evidence type="ECO:0000256" key="2">
    <source>
        <dbReference type="ARBA" id="ARBA00022771"/>
    </source>
</evidence>
<dbReference type="Pfam" id="PF00628">
    <property type="entry name" value="PHD"/>
    <property type="match status" value="1"/>
</dbReference>
<evidence type="ECO:0000256" key="1">
    <source>
        <dbReference type="ARBA" id="ARBA00022723"/>
    </source>
</evidence>
<dbReference type="SMART" id="SM00249">
    <property type="entry name" value="PHD"/>
    <property type="match status" value="1"/>
</dbReference>
<dbReference type="PROSITE" id="PS01359">
    <property type="entry name" value="ZF_PHD_1"/>
    <property type="match status" value="1"/>
</dbReference>
<evidence type="ECO:0000313" key="6">
    <source>
        <dbReference type="EMBL" id="KAJ4427012.1"/>
    </source>
</evidence>
<dbReference type="InterPro" id="IPR013083">
    <property type="entry name" value="Znf_RING/FYVE/PHD"/>
</dbReference>
<comment type="caution">
    <text evidence="6">The sequence shown here is derived from an EMBL/GenBank/DDBJ whole genome shotgun (WGS) entry which is preliminary data.</text>
</comment>